<protein>
    <recommendedName>
        <fullName evidence="4">PPPDE domain-containing protein</fullName>
    </recommendedName>
</protein>
<accession>A0A9Q0S3G4</accession>
<proteinExistence type="inferred from homology"/>
<comment type="similarity">
    <text evidence="1">Belongs to the DeSI family.</text>
</comment>
<gene>
    <name evidence="5" type="ORF">Bhyg_06915</name>
</gene>
<evidence type="ECO:0000256" key="2">
    <source>
        <dbReference type="ARBA" id="ARBA00022670"/>
    </source>
</evidence>
<dbReference type="GO" id="GO:0008233">
    <property type="term" value="F:peptidase activity"/>
    <property type="evidence" value="ECO:0007669"/>
    <property type="project" value="UniProtKB-KW"/>
</dbReference>
<dbReference type="Gene3D" id="3.90.1720.30">
    <property type="entry name" value="PPPDE domains"/>
    <property type="match status" value="1"/>
</dbReference>
<dbReference type="InterPro" id="IPR008580">
    <property type="entry name" value="PPPDE_dom"/>
</dbReference>
<evidence type="ECO:0000259" key="4">
    <source>
        <dbReference type="Pfam" id="PF05903"/>
    </source>
</evidence>
<dbReference type="InterPro" id="IPR042266">
    <property type="entry name" value="PPPDE_sf"/>
</dbReference>
<dbReference type="Pfam" id="PF05903">
    <property type="entry name" value="Peptidase_C97"/>
    <property type="match status" value="1"/>
</dbReference>
<dbReference type="EMBL" id="WJQU01000002">
    <property type="protein sequence ID" value="KAJ6641970.1"/>
    <property type="molecule type" value="Genomic_DNA"/>
</dbReference>
<name>A0A9Q0S3G4_9DIPT</name>
<feature type="domain" description="PPPDE" evidence="4">
    <location>
        <begin position="6"/>
        <end position="111"/>
    </location>
</feature>
<keyword evidence="6" id="KW-1185">Reference proteome</keyword>
<dbReference type="GO" id="GO:0006508">
    <property type="term" value="P:proteolysis"/>
    <property type="evidence" value="ECO:0007669"/>
    <property type="project" value="UniProtKB-KW"/>
</dbReference>
<dbReference type="OrthoDB" id="10607412at2759"/>
<dbReference type="Proteomes" id="UP001151699">
    <property type="component" value="Chromosome B"/>
</dbReference>
<evidence type="ECO:0000256" key="3">
    <source>
        <dbReference type="ARBA" id="ARBA00022801"/>
    </source>
</evidence>
<sequence length="136" mass="15607">MSQSQVYLFLYEKFDVWKWITGQRRWYHAGVNLYGKEYSYSSEGILALSHANNFRGVPLKRTFTLAMTNISNADFMNKINDLGANAFSSAKHSAETNNSCHFARTLIMYLLEIDHLEPELEEYLHPASSLSPCSIM</sequence>
<organism evidence="5 6">
    <name type="scientific">Pseudolycoriella hygida</name>
    <dbReference type="NCBI Taxonomy" id="35572"/>
    <lineage>
        <taxon>Eukaryota</taxon>
        <taxon>Metazoa</taxon>
        <taxon>Ecdysozoa</taxon>
        <taxon>Arthropoda</taxon>
        <taxon>Hexapoda</taxon>
        <taxon>Insecta</taxon>
        <taxon>Pterygota</taxon>
        <taxon>Neoptera</taxon>
        <taxon>Endopterygota</taxon>
        <taxon>Diptera</taxon>
        <taxon>Nematocera</taxon>
        <taxon>Sciaroidea</taxon>
        <taxon>Sciaridae</taxon>
        <taxon>Pseudolycoriella</taxon>
    </lineage>
</organism>
<dbReference type="AlphaFoldDB" id="A0A9Q0S3G4"/>
<comment type="caution">
    <text evidence="5">The sequence shown here is derived from an EMBL/GenBank/DDBJ whole genome shotgun (WGS) entry which is preliminary data.</text>
</comment>
<keyword evidence="2" id="KW-0645">Protease</keyword>
<evidence type="ECO:0000256" key="1">
    <source>
        <dbReference type="ARBA" id="ARBA00008140"/>
    </source>
</evidence>
<evidence type="ECO:0000313" key="6">
    <source>
        <dbReference type="Proteomes" id="UP001151699"/>
    </source>
</evidence>
<evidence type="ECO:0000313" key="5">
    <source>
        <dbReference type="EMBL" id="KAJ6641970.1"/>
    </source>
</evidence>
<keyword evidence="3" id="KW-0378">Hydrolase</keyword>
<reference evidence="5" key="1">
    <citation type="submission" date="2022-07" db="EMBL/GenBank/DDBJ databases">
        <authorList>
            <person name="Trinca V."/>
            <person name="Uliana J.V.C."/>
            <person name="Torres T.T."/>
            <person name="Ward R.J."/>
            <person name="Monesi N."/>
        </authorList>
    </citation>
    <scope>NUCLEOTIDE SEQUENCE</scope>
    <source>
        <strain evidence="5">HSMRA1968</strain>
        <tissue evidence="5">Whole embryos</tissue>
    </source>
</reference>